<organism evidence="2 3">
    <name type="scientific">Cladonia borealis</name>
    <dbReference type="NCBI Taxonomy" id="184061"/>
    <lineage>
        <taxon>Eukaryota</taxon>
        <taxon>Fungi</taxon>
        <taxon>Dikarya</taxon>
        <taxon>Ascomycota</taxon>
        <taxon>Pezizomycotina</taxon>
        <taxon>Lecanoromycetes</taxon>
        <taxon>OSLEUM clade</taxon>
        <taxon>Lecanoromycetidae</taxon>
        <taxon>Lecanorales</taxon>
        <taxon>Lecanorineae</taxon>
        <taxon>Cladoniaceae</taxon>
        <taxon>Cladonia</taxon>
    </lineage>
</organism>
<accession>A0AA39R3P3</accession>
<evidence type="ECO:0008006" key="4">
    <source>
        <dbReference type="Google" id="ProtNLM"/>
    </source>
</evidence>
<keyword evidence="3" id="KW-1185">Reference proteome</keyword>
<comment type="caution">
    <text evidence="2">The sequence shown here is derived from an EMBL/GenBank/DDBJ whole genome shotgun (WGS) entry which is preliminary data.</text>
</comment>
<dbReference type="EMBL" id="JAFEKC020000008">
    <property type="protein sequence ID" value="KAK0513215.1"/>
    <property type="molecule type" value="Genomic_DNA"/>
</dbReference>
<dbReference type="PANTHER" id="PTHR28207:SF1">
    <property type="entry name" value="ATP SYNTHASE SUBUNIT H, MITOCHONDRIAL"/>
    <property type="match status" value="1"/>
</dbReference>
<name>A0AA39R3P3_9LECA</name>
<dbReference type="Pfam" id="PF10775">
    <property type="entry name" value="ATP_sub_h"/>
    <property type="match status" value="1"/>
</dbReference>
<dbReference type="InterPro" id="IPR019711">
    <property type="entry name" value="ATP_synth_F0_suH"/>
</dbReference>
<protein>
    <recommendedName>
        <fullName evidence="4">Mitochondrial F1F0 ATP synthase subunit Atp14</fullName>
    </recommendedName>
</protein>
<feature type="compositionally biased region" description="Acidic residues" evidence="1">
    <location>
        <begin position="108"/>
        <end position="125"/>
    </location>
</feature>
<feature type="region of interest" description="Disordered" evidence="1">
    <location>
        <begin position="54"/>
        <end position="125"/>
    </location>
</feature>
<evidence type="ECO:0000313" key="3">
    <source>
        <dbReference type="Proteomes" id="UP001166286"/>
    </source>
</evidence>
<dbReference type="PANTHER" id="PTHR28207">
    <property type="entry name" value="ATP SYNTHASE SUBUNIT H, MITOCHONDRIAL"/>
    <property type="match status" value="1"/>
</dbReference>
<sequence length="125" mass="13940">MLQSFKALRPALTRGVWQQAVQRRTFLAPTAALRADIVQDLYIRELKAYKLPPVKPSDAKGHVHEFSPPKAPKSPEDGDIANDLKAYEAQQVEVEGNEGGDAAVGGEDWSDWFEELEDEEEKPAH</sequence>
<reference evidence="2" key="1">
    <citation type="submission" date="2023-03" db="EMBL/GenBank/DDBJ databases">
        <title>Complete genome of Cladonia borealis.</title>
        <authorList>
            <person name="Park H."/>
        </authorList>
    </citation>
    <scope>NUCLEOTIDE SEQUENCE</scope>
    <source>
        <strain evidence="2">ANT050790</strain>
    </source>
</reference>
<gene>
    <name evidence="2" type="ORF">JMJ35_004201</name>
</gene>
<dbReference type="AlphaFoldDB" id="A0AA39R3P3"/>
<dbReference type="GO" id="GO:0046933">
    <property type="term" value="F:proton-transporting ATP synthase activity, rotational mechanism"/>
    <property type="evidence" value="ECO:0007669"/>
    <property type="project" value="TreeGrafter"/>
</dbReference>
<dbReference type="Proteomes" id="UP001166286">
    <property type="component" value="Unassembled WGS sequence"/>
</dbReference>
<proteinExistence type="predicted"/>
<evidence type="ECO:0000256" key="1">
    <source>
        <dbReference type="SAM" id="MobiDB-lite"/>
    </source>
</evidence>
<evidence type="ECO:0000313" key="2">
    <source>
        <dbReference type="EMBL" id="KAK0513215.1"/>
    </source>
</evidence>
<feature type="compositionally biased region" description="Basic and acidic residues" evidence="1">
    <location>
        <begin position="57"/>
        <end position="67"/>
    </location>
</feature>